<name>A0ABD7CSL7_9ACTN</name>
<dbReference type="Proteomes" id="UP000623926">
    <property type="component" value="Chromosome"/>
</dbReference>
<keyword evidence="1" id="KW-0862">Zinc</keyword>
<accession>A0ABD7CSL7</accession>
<protein>
    <submittedName>
        <fullName evidence="3">PIG-L family deacetylase</fullName>
    </submittedName>
</protein>
<evidence type="ECO:0000256" key="2">
    <source>
        <dbReference type="SAM" id="MobiDB-lite"/>
    </source>
</evidence>
<proteinExistence type="predicted"/>
<dbReference type="InterPro" id="IPR024078">
    <property type="entry name" value="LmbE-like_dom_sf"/>
</dbReference>
<dbReference type="Gene3D" id="3.40.50.10320">
    <property type="entry name" value="LmbE-like"/>
    <property type="match status" value="1"/>
</dbReference>
<dbReference type="Proteomes" id="UP000598054">
    <property type="component" value="Chromosome"/>
</dbReference>
<dbReference type="SUPFAM" id="SSF102588">
    <property type="entry name" value="LmbE-like"/>
    <property type="match status" value="1"/>
</dbReference>
<dbReference type="InterPro" id="IPR003737">
    <property type="entry name" value="GlcNAc_PI_deacetylase-related"/>
</dbReference>
<organism evidence="3 6">
    <name type="scientific">Streptomyces californicus</name>
    <dbReference type="NCBI Taxonomy" id="67351"/>
    <lineage>
        <taxon>Bacteria</taxon>
        <taxon>Bacillati</taxon>
        <taxon>Actinomycetota</taxon>
        <taxon>Actinomycetes</taxon>
        <taxon>Kitasatosporales</taxon>
        <taxon>Streptomycetaceae</taxon>
        <taxon>Streptomyces</taxon>
    </lineage>
</organism>
<evidence type="ECO:0000313" key="5">
    <source>
        <dbReference type="Proteomes" id="UP000598054"/>
    </source>
</evidence>
<dbReference type="AlphaFoldDB" id="A0ABD7CSL7"/>
<dbReference type="EMBL" id="CP070249">
    <property type="protein sequence ID" value="QRV44448.1"/>
    <property type="molecule type" value="Genomic_DNA"/>
</dbReference>
<evidence type="ECO:0000313" key="3">
    <source>
        <dbReference type="EMBL" id="QRV33359.1"/>
    </source>
</evidence>
<evidence type="ECO:0000256" key="1">
    <source>
        <dbReference type="ARBA" id="ARBA00022833"/>
    </source>
</evidence>
<keyword evidence="5" id="KW-1185">Reference proteome</keyword>
<gene>
    <name evidence="4" type="ORF">I6J41_29670</name>
    <name evidence="3" type="ORF">I6J42_04345</name>
</gene>
<dbReference type="EMBL" id="CP070245">
    <property type="protein sequence ID" value="QRV33359.1"/>
    <property type="molecule type" value="Genomic_DNA"/>
</dbReference>
<reference evidence="5 6" key="1">
    <citation type="submission" date="2021-02" db="EMBL/GenBank/DDBJ databases">
        <title>FDA dAtabase for Regulatory Grade micrObial Sequences (FDA-ARGOS): Supporting development and validation of Infectious Disease Dx tests.</title>
        <authorList>
            <person name="Sproer C."/>
            <person name="Gronow S."/>
            <person name="Severitt S."/>
            <person name="Schroder I."/>
            <person name="Tallon L."/>
            <person name="Sadzewicz L."/>
            <person name="Zhao X."/>
            <person name="Boylan J."/>
            <person name="Ott S."/>
            <person name="Bowen H."/>
            <person name="Vavikolanu K."/>
            <person name="Mehta A."/>
            <person name="Aluvathingal J."/>
            <person name="Nadendla S."/>
            <person name="Lowell S."/>
            <person name="Myers T."/>
            <person name="Yan Y."/>
            <person name="Sichtig H."/>
        </authorList>
    </citation>
    <scope>NUCLEOTIDE SEQUENCE [LARGE SCALE GENOMIC DNA]</scope>
    <source>
        <strain evidence="4 5">FDAARGOS_1211</strain>
        <strain evidence="3 6">FDAARGOS_1212</strain>
    </source>
</reference>
<evidence type="ECO:0000313" key="4">
    <source>
        <dbReference type="EMBL" id="QRV44448.1"/>
    </source>
</evidence>
<dbReference type="RefSeq" id="WP_030121821.1">
    <property type="nucleotide sequence ID" value="NZ_CP070242.1"/>
</dbReference>
<evidence type="ECO:0000313" key="6">
    <source>
        <dbReference type="Proteomes" id="UP000623926"/>
    </source>
</evidence>
<feature type="compositionally biased region" description="Basic and acidic residues" evidence="2">
    <location>
        <begin position="41"/>
        <end position="55"/>
    </location>
</feature>
<sequence>MRRLLLAPHPDDAVWSCGGMLRQWCREGGLTVVTVFDGDGREEGVDGRGDRGREGGEEDGAPALRRAEDAAALARWPLRAVGLGLPEAALRRDGAGRSLYAGPLALRRAPHPADAALTVRLAGLLGPLVEDHDEVLLPLAVRTHADHLLVREAAELALGSRADGAPQPVRTRYYREFPYAPPPPPGGYRERAEPADFSDWLRGALMYESQVRGMFRDARPFARVLARRTGAPRRCTWTSWVRDAA</sequence>
<dbReference type="GeneID" id="63983775"/>
<dbReference type="GO" id="GO:0016137">
    <property type="term" value="P:glycoside metabolic process"/>
    <property type="evidence" value="ECO:0007669"/>
    <property type="project" value="UniProtKB-ARBA"/>
</dbReference>
<dbReference type="Pfam" id="PF02585">
    <property type="entry name" value="PIG-L"/>
    <property type="match status" value="1"/>
</dbReference>
<feature type="region of interest" description="Disordered" evidence="2">
    <location>
        <begin position="41"/>
        <end position="60"/>
    </location>
</feature>